<dbReference type="InterPro" id="IPR000648">
    <property type="entry name" value="Oxysterol-bd"/>
</dbReference>
<feature type="compositionally biased region" description="Acidic residues" evidence="6">
    <location>
        <begin position="386"/>
        <end position="404"/>
    </location>
</feature>
<dbReference type="PROSITE" id="PS01013">
    <property type="entry name" value="OSBP"/>
    <property type="match status" value="1"/>
</dbReference>
<dbReference type="GO" id="GO:0005829">
    <property type="term" value="C:cytosol"/>
    <property type="evidence" value="ECO:0007669"/>
    <property type="project" value="TreeGrafter"/>
</dbReference>
<accession>A0AAW0UIE8</accession>
<evidence type="ECO:0000313" key="8">
    <source>
        <dbReference type="EMBL" id="KAK8398736.1"/>
    </source>
</evidence>
<evidence type="ECO:0000256" key="3">
    <source>
        <dbReference type="ARBA" id="ARBA00023121"/>
    </source>
</evidence>
<feature type="region of interest" description="Disordered" evidence="6">
    <location>
        <begin position="296"/>
        <end position="407"/>
    </location>
</feature>
<organism evidence="8 9">
    <name type="scientific">Scylla paramamosain</name>
    <name type="common">Mud crab</name>
    <dbReference type="NCBI Taxonomy" id="85552"/>
    <lineage>
        <taxon>Eukaryota</taxon>
        <taxon>Metazoa</taxon>
        <taxon>Ecdysozoa</taxon>
        <taxon>Arthropoda</taxon>
        <taxon>Crustacea</taxon>
        <taxon>Multicrustacea</taxon>
        <taxon>Malacostraca</taxon>
        <taxon>Eumalacostraca</taxon>
        <taxon>Eucarida</taxon>
        <taxon>Decapoda</taxon>
        <taxon>Pleocyemata</taxon>
        <taxon>Brachyura</taxon>
        <taxon>Eubrachyura</taxon>
        <taxon>Portunoidea</taxon>
        <taxon>Portunidae</taxon>
        <taxon>Portuninae</taxon>
        <taxon>Scylla</taxon>
    </lineage>
</organism>
<dbReference type="InterPro" id="IPR001849">
    <property type="entry name" value="PH_domain"/>
</dbReference>
<dbReference type="GO" id="GO:0032934">
    <property type="term" value="F:sterol binding"/>
    <property type="evidence" value="ECO:0007669"/>
    <property type="project" value="TreeGrafter"/>
</dbReference>
<dbReference type="SUPFAM" id="SSF144000">
    <property type="entry name" value="Oxysterol-binding protein-like"/>
    <property type="match status" value="1"/>
</dbReference>
<proteinExistence type="inferred from homology"/>
<dbReference type="Gene3D" id="2.40.160.120">
    <property type="match status" value="1"/>
</dbReference>
<dbReference type="Pfam" id="PF00169">
    <property type="entry name" value="PH"/>
    <property type="match status" value="1"/>
</dbReference>
<sequence length="781" mass="85217">MDEHLRQPYEGQLIKFTNVVKGWQGRWFILNPEIGTLEYYLSESDKHERARGCIQLAGAVISPSDEDPYTFTVSPAAGESYKLRAVDTRDRQMWLNRLRVVAEMHTRAIAHNHPPLAPREHRTAAGGVGGGGQQAGAPAPMGLAVLDAFTQVAEVLEEARRQHSALATAIEDMPSYGTGMKCTDPNLLLLKATSQATLLCLDQCLGVLRTQHMSAPHHHPSPPVTSVRVGGLGARSSPRCSPLLGRSPRFHRRTASEASSASIQRRRSSPTAYVHTAWPTSSPSATTLKHFITRLGSPSLRSSSPSLRARTAPHSPTPGSSQGFSGHPLSGITGQPVASFTAGSSVCQPPGESQGSNNSCSSSLASVTSTPTPPPTLLSRTGTSENESEVSDEEGPGGEGDLGEVGDGQRSVIMHIISQLRLGMDLTRVTLPTFILERRSLLEMFADFLGHPDYFVRIGDANTPEERMQEVVKWYLTSIHVGRNGSVAKKPYNPIIGEVFHCSWKVPRDNCPALDGDDVPEGRTDSKKYITIKFSAEQVSHHPPVSAFFFECPEKQLSINAHIWTKSKFMGMSVGVNLVGDITLVLGKVRESYSLAMPSAYARSILTEPWVELGGRVNISSPESGCQAVIVFHTKPFYGGKLHRVTAEVKNSSNATLMRVQGEWDSVLEFTHTNGGQEVLDVNNIPVVCAKRVRPLSQQAPNESRRLWLDVSVALARGDVETATSHKRALEEQQRKDERERAACNTTFPTRLFSSPAPDHWVYNHLPLYAFVSCPSTPQSQ</sequence>
<feature type="region of interest" description="Disordered" evidence="6">
    <location>
        <begin position="213"/>
        <end position="282"/>
    </location>
</feature>
<dbReference type="Pfam" id="PF01237">
    <property type="entry name" value="Oxysterol_BP"/>
    <property type="match status" value="1"/>
</dbReference>
<keyword evidence="9" id="KW-1185">Reference proteome</keyword>
<dbReference type="PANTHER" id="PTHR10972:SF141">
    <property type="entry name" value="OXYSTEROL-BINDING PROTEIN"/>
    <property type="match status" value="1"/>
</dbReference>
<comment type="caution">
    <text evidence="8">The sequence shown here is derived from an EMBL/GenBank/DDBJ whole genome shotgun (WGS) entry which is preliminary data.</text>
</comment>
<dbReference type="PROSITE" id="PS50003">
    <property type="entry name" value="PH_DOMAIN"/>
    <property type="match status" value="1"/>
</dbReference>
<dbReference type="Gene3D" id="2.30.29.30">
    <property type="entry name" value="Pleckstrin-homology domain (PH domain)/Phosphotyrosine-binding domain (PTB)"/>
    <property type="match status" value="1"/>
</dbReference>
<name>A0AAW0UIE8_SCYPA</name>
<evidence type="ECO:0000256" key="2">
    <source>
        <dbReference type="ARBA" id="ARBA00023055"/>
    </source>
</evidence>
<dbReference type="PANTHER" id="PTHR10972">
    <property type="entry name" value="OXYSTEROL-BINDING PROTEIN-RELATED"/>
    <property type="match status" value="1"/>
</dbReference>
<feature type="compositionally biased region" description="Polar residues" evidence="6">
    <location>
        <begin position="332"/>
        <end position="358"/>
    </location>
</feature>
<dbReference type="InterPro" id="IPR011993">
    <property type="entry name" value="PH-like_dom_sf"/>
</dbReference>
<gene>
    <name evidence="8" type="ORF">O3P69_004086</name>
</gene>
<dbReference type="GO" id="GO:0016020">
    <property type="term" value="C:membrane"/>
    <property type="evidence" value="ECO:0007669"/>
    <property type="project" value="TreeGrafter"/>
</dbReference>
<dbReference type="CDD" id="cd13291">
    <property type="entry name" value="PH_ORP10_ORP11"/>
    <property type="match status" value="1"/>
</dbReference>
<keyword evidence="1 5" id="KW-0813">Transport</keyword>
<dbReference type="InterPro" id="IPR018494">
    <property type="entry name" value="Oxysterol-bd_CS"/>
</dbReference>
<dbReference type="FunFam" id="1.10.287.2720:FF:000001">
    <property type="entry name" value="Oxysterol-binding OBPalpha"/>
    <property type="match status" value="1"/>
</dbReference>
<evidence type="ECO:0000256" key="5">
    <source>
        <dbReference type="RuleBase" id="RU003845"/>
    </source>
</evidence>
<protein>
    <recommendedName>
        <fullName evidence="5">Oxysterol-binding protein</fullName>
    </recommendedName>
</protein>
<feature type="compositionally biased region" description="Low complexity" evidence="6">
    <location>
        <begin position="359"/>
        <end position="370"/>
    </location>
</feature>
<dbReference type="EMBL" id="JARAKH010000012">
    <property type="protein sequence ID" value="KAK8398736.1"/>
    <property type="molecule type" value="Genomic_DNA"/>
</dbReference>
<evidence type="ECO:0000259" key="7">
    <source>
        <dbReference type="PROSITE" id="PS50003"/>
    </source>
</evidence>
<feature type="domain" description="PH" evidence="7">
    <location>
        <begin position="6"/>
        <end position="103"/>
    </location>
</feature>
<dbReference type="Gene3D" id="1.10.287.2720">
    <property type="match status" value="1"/>
</dbReference>
<keyword evidence="3" id="KW-0446">Lipid-binding</keyword>
<evidence type="ECO:0000256" key="6">
    <source>
        <dbReference type="SAM" id="MobiDB-lite"/>
    </source>
</evidence>
<evidence type="ECO:0000313" key="9">
    <source>
        <dbReference type="Proteomes" id="UP001487740"/>
    </source>
</evidence>
<feature type="compositionally biased region" description="Low complexity" evidence="6">
    <location>
        <begin position="297"/>
        <end position="308"/>
    </location>
</feature>
<dbReference type="Gene3D" id="3.30.70.3490">
    <property type="match status" value="1"/>
</dbReference>
<reference evidence="8 9" key="1">
    <citation type="submission" date="2023-03" db="EMBL/GenBank/DDBJ databases">
        <title>High-quality genome of Scylla paramamosain provides insights in environmental adaptation.</title>
        <authorList>
            <person name="Zhang L."/>
        </authorList>
    </citation>
    <scope>NUCLEOTIDE SEQUENCE [LARGE SCALE GENOMIC DNA]</scope>
    <source>
        <strain evidence="8">LZ_2023a</strain>
        <tissue evidence="8">Muscle</tissue>
    </source>
</reference>
<dbReference type="Proteomes" id="UP001487740">
    <property type="component" value="Unassembled WGS sequence"/>
</dbReference>
<dbReference type="SMART" id="SM00233">
    <property type="entry name" value="PH"/>
    <property type="match status" value="1"/>
</dbReference>
<dbReference type="AlphaFoldDB" id="A0AAW0UIE8"/>
<evidence type="ECO:0000256" key="1">
    <source>
        <dbReference type="ARBA" id="ARBA00022448"/>
    </source>
</evidence>
<dbReference type="InterPro" id="IPR037239">
    <property type="entry name" value="OSBP_sf"/>
</dbReference>
<dbReference type="GO" id="GO:0006869">
    <property type="term" value="P:lipid transport"/>
    <property type="evidence" value="ECO:0007669"/>
    <property type="project" value="UniProtKB-KW"/>
</dbReference>
<comment type="similarity">
    <text evidence="4">Belongs to the OSBP family.</text>
</comment>
<dbReference type="SUPFAM" id="SSF50729">
    <property type="entry name" value="PH domain-like"/>
    <property type="match status" value="1"/>
</dbReference>
<evidence type="ECO:0000256" key="4">
    <source>
        <dbReference type="RuleBase" id="RU003844"/>
    </source>
</evidence>
<keyword evidence="2 5" id="KW-0445">Lipid transport</keyword>